<dbReference type="SUPFAM" id="SSF53254">
    <property type="entry name" value="Phosphoglycerate mutase-like"/>
    <property type="match status" value="1"/>
</dbReference>
<dbReference type="OrthoDB" id="9810154at2"/>
<sequence>MLRLILLRHAKSDRPAGVADLERPLNARGRKTVPRIGAYLAQEGLVPQRVLLSPAKRTEETWSLAKDALGDIPEERVDAIYEAPASALLHAVRDAPKSATTLLLIGHNPGIQDFAVRLARAGSREAGARLRTRFPTAALTVIDFEAEAWSEIGWGSGRLERFVTPKDLAADAQD</sequence>
<organism evidence="1 2">
    <name type="scientific">Methylobacterium soli</name>
    <dbReference type="NCBI Taxonomy" id="553447"/>
    <lineage>
        <taxon>Bacteria</taxon>
        <taxon>Pseudomonadati</taxon>
        <taxon>Pseudomonadota</taxon>
        <taxon>Alphaproteobacteria</taxon>
        <taxon>Hyphomicrobiales</taxon>
        <taxon>Methylobacteriaceae</taxon>
        <taxon>Methylobacterium</taxon>
    </lineage>
</organism>
<evidence type="ECO:0000313" key="2">
    <source>
        <dbReference type="Proteomes" id="UP000474159"/>
    </source>
</evidence>
<dbReference type="PANTHER" id="PTHR47623">
    <property type="entry name" value="OS09G0287300 PROTEIN"/>
    <property type="match status" value="1"/>
</dbReference>
<dbReference type="AlphaFoldDB" id="A0A6L3T545"/>
<protein>
    <submittedName>
        <fullName evidence="1">Histidine phosphatase family protein</fullName>
    </submittedName>
</protein>
<proteinExistence type="predicted"/>
<accession>A0A6L3T545</accession>
<reference evidence="1 2" key="1">
    <citation type="submission" date="2019-09" db="EMBL/GenBank/DDBJ databases">
        <title>YIM 48816 draft genome.</title>
        <authorList>
            <person name="Jiang L."/>
        </authorList>
    </citation>
    <scope>NUCLEOTIDE SEQUENCE [LARGE SCALE GENOMIC DNA]</scope>
    <source>
        <strain evidence="1 2">YIM 48816</strain>
    </source>
</reference>
<dbReference type="CDD" id="cd07067">
    <property type="entry name" value="HP_PGM_like"/>
    <property type="match status" value="1"/>
</dbReference>
<dbReference type="Proteomes" id="UP000474159">
    <property type="component" value="Unassembled WGS sequence"/>
</dbReference>
<dbReference type="EMBL" id="VZZK01000014">
    <property type="protein sequence ID" value="KAB1078435.1"/>
    <property type="molecule type" value="Genomic_DNA"/>
</dbReference>
<evidence type="ECO:0000313" key="1">
    <source>
        <dbReference type="EMBL" id="KAB1078435.1"/>
    </source>
</evidence>
<keyword evidence="2" id="KW-1185">Reference proteome</keyword>
<gene>
    <name evidence="1" type="ORF">F6X53_15270</name>
</gene>
<dbReference type="Gene3D" id="3.40.50.1240">
    <property type="entry name" value="Phosphoglycerate mutase-like"/>
    <property type="match status" value="1"/>
</dbReference>
<dbReference type="Pfam" id="PF00300">
    <property type="entry name" value="His_Phos_1"/>
    <property type="match status" value="1"/>
</dbReference>
<comment type="caution">
    <text evidence="1">The sequence shown here is derived from an EMBL/GenBank/DDBJ whole genome shotgun (WGS) entry which is preliminary data.</text>
</comment>
<dbReference type="PANTHER" id="PTHR47623:SF1">
    <property type="entry name" value="OS09G0287300 PROTEIN"/>
    <property type="match status" value="1"/>
</dbReference>
<dbReference type="InterPro" id="IPR029033">
    <property type="entry name" value="His_PPase_superfam"/>
</dbReference>
<dbReference type="RefSeq" id="WP_151001054.1">
    <property type="nucleotide sequence ID" value="NZ_BPQY01000108.1"/>
</dbReference>
<dbReference type="InterPro" id="IPR013078">
    <property type="entry name" value="His_Pase_superF_clade-1"/>
</dbReference>
<name>A0A6L3T545_9HYPH</name>